<comment type="caution">
    <text evidence="1">The sequence shown here is derived from an EMBL/GenBank/DDBJ whole genome shotgun (WGS) entry which is preliminary data.</text>
</comment>
<dbReference type="EMBL" id="LYVF01000168">
    <property type="protein sequence ID" value="OAT81088.1"/>
    <property type="molecule type" value="Genomic_DNA"/>
</dbReference>
<proteinExistence type="predicted"/>
<evidence type="ECO:0000313" key="2">
    <source>
        <dbReference type="Proteomes" id="UP000078532"/>
    </source>
</evidence>
<accession>A0A1B7LDA2</accession>
<dbReference type="AlphaFoldDB" id="A0A1B7LDA2"/>
<reference evidence="1 2" key="1">
    <citation type="submission" date="2016-04" db="EMBL/GenBank/DDBJ databases">
        <authorList>
            <person name="Evans L.H."/>
            <person name="Alamgir A."/>
            <person name="Owens N."/>
            <person name="Weber N.D."/>
            <person name="Virtaneva K."/>
            <person name="Barbian K."/>
            <person name="Babar A."/>
            <person name="Rosenke K."/>
        </authorList>
    </citation>
    <scope>NUCLEOTIDE SEQUENCE [LARGE SCALE GENOMIC DNA]</scope>
    <source>
        <strain evidence="1 2">LMa1</strain>
    </source>
</reference>
<evidence type="ECO:0000313" key="1">
    <source>
        <dbReference type="EMBL" id="OAT81088.1"/>
    </source>
</evidence>
<protein>
    <submittedName>
        <fullName evidence="1">Uncharacterized protein</fullName>
    </submittedName>
</protein>
<organism evidence="1 2">
    <name type="scientific">Desulfotomaculum copahuensis</name>
    <dbReference type="NCBI Taxonomy" id="1838280"/>
    <lineage>
        <taxon>Bacteria</taxon>
        <taxon>Bacillati</taxon>
        <taxon>Bacillota</taxon>
        <taxon>Clostridia</taxon>
        <taxon>Eubacteriales</taxon>
        <taxon>Desulfotomaculaceae</taxon>
        <taxon>Desulfotomaculum</taxon>
    </lineage>
</organism>
<gene>
    <name evidence="1" type="ORF">A6M21_11780</name>
</gene>
<name>A0A1B7LDA2_9FIRM</name>
<sequence length="62" mass="6859">MLRFPCGFKITGRLGISEKPPGIAQRGNPKGDECNRCPMGMHLRDDWTICNAEILPEGGDEE</sequence>
<dbReference type="Proteomes" id="UP000078532">
    <property type="component" value="Unassembled WGS sequence"/>
</dbReference>
<keyword evidence="2" id="KW-1185">Reference proteome</keyword>
<dbReference type="STRING" id="1838280.A6M21_11780"/>